<dbReference type="InterPro" id="IPR032675">
    <property type="entry name" value="LRR_dom_sf"/>
</dbReference>
<dbReference type="InterPro" id="IPR026906">
    <property type="entry name" value="LRR_5"/>
</dbReference>
<evidence type="ECO:0000313" key="1">
    <source>
        <dbReference type="EMBL" id="KAK8880480.1"/>
    </source>
</evidence>
<dbReference type="Gene3D" id="3.80.10.10">
    <property type="entry name" value="Ribonuclease Inhibitor"/>
    <property type="match status" value="1"/>
</dbReference>
<dbReference type="SUPFAM" id="SSF52058">
    <property type="entry name" value="L domain-like"/>
    <property type="match status" value="1"/>
</dbReference>
<sequence>MSSIESIEIPSSVVEFKEGWCYDLGHLKEMKVIKNGAENIKFIDESKFLVGKTDLKSENFDVIYFALSVIKKVLIPKCIKLIANYAFSNCNYLRFVSFPENSELKSIDTCAFRFTEISSISLPPNVTELGCNAFFKCDELKIVEIKSKISFESVHQSLLFCIKNDAILMVSYV</sequence>
<organism evidence="1 2">
    <name type="scientific">Tritrichomonas musculus</name>
    <dbReference type="NCBI Taxonomy" id="1915356"/>
    <lineage>
        <taxon>Eukaryota</taxon>
        <taxon>Metamonada</taxon>
        <taxon>Parabasalia</taxon>
        <taxon>Tritrichomonadida</taxon>
        <taxon>Tritrichomonadidae</taxon>
        <taxon>Tritrichomonas</taxon>
    </lineage>
</organism>
<accession>A0ABR2JP29</accession>
<comment type="caution">
    <text evidence="1">The sequence shown here is derived from an EMBL/GenBank/DDBJ whole genome shotgun (WGS) entry which is preliminary data.</text>
</comment>
<reference evidence="1 2" key="1">
    <citation type="submission" date="2024-04" db="EMBL/GenBank/DDBJ databases">
        <title>Tritrichomonas musculus Genome.</title>
        <authorList>
            <person name="Alves-Ferreira E."/>
            <person name="Grigg M."/>
            <person name="Lorenzi H."/>
            <person name="Galac M."/>
        </authorList>
    </citation>
    <scope>NUCLEOTIDE SEQUENCE [LARGE SCALE GENOMIC DNA]</scope>
    <source>
        <strain evidence="1 2">EAF2021</strain>
    </source>
</reference>
<gene>
    <name evidence="1" type="ORF">M9Y10_003156</name>
</gene>
<proteinExistence type="predicted"/>
<evidence type="ECO:0000313" key="2">
    <source>
        <dbReference type="Proteomes" id="UP001470230"/>
    </source>
</evidence>
<keyword evidence="2" id="KW-1185">Reference proteome</keyword>
<dbReference type="Proteomes" id="UP001470230">
    <property type="component" value="Unassembled WGS sequence"/>
</dbReference>
<protein>
    <submittedName>
        <fullName evidence="1">Uncharacterized protein</fullName>
    </submittedName>
</protein>
<name>A0ABR2JP29_9EUKA</name>
<dbReference type="Pfam" id="PF13306">
    <property type="entry name" value="LRR_5"/>
    <property type="match status" value="1"/>
</dbReference>
<dbReference type="EMBL" id="JAPFFF010000010">
    <property type="protein sequence ID" value="KAK8880480.1"/>
    <property type="molecule type" value="Genomic_DNA"/>
</dbReference>